<sequence>MKHIVLYLFVLFAINIFAQNKHEDGPFKEYYKNGTLKTEGTYKSDEKIGRWQYYYDNGQLEKEDVFLPNGGWSGFSRTYTLAGVLKSETKTDPKEYGSYIEKEFFSDGSVQREYKLKYVNEKKYLTRKGPYKEYYANGNIKVECMLDQGNIEGVWKHYYPTTELEWEVNYTNNYKQGIYKQYYTDGTVQIEGTTDLDLKNGEELRFDAVGKSIQKLKYKKGVLKNTSKNADVIITNIPDGVLEKVPVYPGCETELGNMARRKCMSVEISKFVADKFNTTFAGDTNLKGAQKIYVIFKVDETGRVIDIRSRAEHKAFEAEAIRVLALLPKMTPGYVYGKPVKVPYTLPIVFKI</sequence>
<dbReference type="PANTHER" id="PTHR33706:SF1">
    <property type="entry name" value="TPR REPEAT PROTEIN"/>
    <property type="match status" value="1"/>
</dbReference>
<dbReference type="eggNOG" id="COG4219">
    <property type="taxonomic scope" value="Bacteria"/>
</dbReference>
<dbReference type="InterPro" id="IPR037682">
    <property type="entry name" value="TonB_C"/>
</dbReference>
<dbReference type="AlphaFoldDB" id="T2KHS3"/>
<dbReference type="OrthoDB" id="1524045at2"/>
<evidence type="ECO:0000313" key="4">
    <source>
        <dbReference type="Proteomes" id="UP000016160"/>
    </source>
</evidence>
<dbReference type="InterPro" id="IPR011652">
    <property type="entry name" value="MORN_2"/>
</dbReference>
<dbReference type="PANTHER" id="PTHR33706">
    <property type="entry name" value="MORN VARIANT REPEAT PROTEIN"/>
    <property type="match status" value="1"/>
</dbReference>
<proteinExistence type="predicted"/>
<gene>
    <name evidence="3" type="ORF">BN863_2640</name>
</gene>
<keyword evidence="1" id="KW-0732">Signal</keyword>
<reference evidence="3 4" key="1">
    <citation type="journal article" date="2013" name="Appl. Environ. Microbiol.">
        <title>The genome of the alga-associated marine flavobacterium Formosa agariphila KMM 3901T reveals a broad potential for degradation of algal polysaccharides.</title>
        <authorList>
            <person name="Mann A.J."/>
            <person name="Hahnke R.L."/>
            <person name="Huang S."/>
            <person name="Werner J."/>
            <person name="Xing P."/>
            <person name="Barbeyron T."/>
            <person name="Huettel B."/>
            <person name="Stueber K."/>
            <person name="Reinhardt R."/>
            <person name="Harder J."/>
            <person name="Gloeckner F.O."/>
            <person name="Amann R.I."/>
            <person name="Teeling H."/>
        </authorList>
    </citation>
    <scope>NUCLEOTIDE SEQUENCE [LARGE SCALE GENOMIC DNA]</scope>
    <source>
        <strain evidence="4">DSM 15362 / KCTC 12365 / LMG 23005 / KMM 3901</strain>
    </source>
</reference>
<dbReference type="GO" id="GO:0055085">
    <property type="term" value="P:transmembrane transport"/>
    <property type="evidence" value="ECO:0007669"/>
    <property type="project" value="InterPro"/>
</dbReference>
<dbReference type="PATRIC" id="fig|1347342.6.peg.267"/>
<organism evidence="3 4">
    <name type="scientific">Formosa agariphila (strain DSM 15362 / KCTC 12365 / LMG 23005 / KMM 3901 / M-2Alg 35-1)</name>
    <dbReference type="NCBI Taxonomy" id="1347342"/>
    <lineage>
        <taxon>Bacteria</taxon>
        <taxon>Pseudomonadati</taxon>
        <taxon>Bacteroidota</taxon>
        <taxon>Flavobacteriia</taxon>
        <taxon>Flavobacteriales</taxon>
        <taxon>Flavobacteriaceae</taxon>
        <taxon>Formosa</taxon>
    </lineage>
</organism>
<dbReference type="Proteomes" id="UP000016160">
    <property type="component" value="Chromosome"/>
</dbReference>
<dbReference type="STRING" id="1347342.BN863_2640"/>
<dbReference type="RefSeq" id="WP_051774423.1">
    <property type="nucleotide sequence ID" value="NZ_HG315671.1"/>
</dbReference>
<dbReference type="Gene3D" id="3.90.930.1">
    <property type="match status" value="1"/>
</dbReference>
<dbReference type="Pfam" id="PF03544">
    <property type="entry name" value="TonB_C"/>
    <property type="match status" value="1"/>
</dbReference>
<dbReference type="Gene3D" id="2.20.110.10">
    <property type="entry name" value="Histone H3 K4-specific methyltransferase SET7/9 N-terminal domain"/>
    <property type="match status" value="1"/>
</dbReference>
<protein>
    <submittedName>
        <fullName evidence="3">TonB family protein</fullName>
    </submittedName>
</protein>
<evidence type="ECO:0000256" key="1">
    <source>
        <dbReference type="SAM" id="SignalP"/>
    </source>
</evidence>
<feature type="signal peptide" evidence="1">
    <location>
        <begin position="1"/>
        <end position="18"/>
    </location>
</feature>
<accession>T2KHS3</accession>
<feature type="domain" description="TonB C-terminal" evidence="2">
    <location>
        <begin position="293"/>
        <end position="352"/>
    </location>
</feature>
<dbReference type="Gene3D" id="3.30.1150.10">
    <property type="match status" value="1"/>
</dbReference>
<keyword evidence="4" id="KW-1185">Reference proteome</keyword>
<evidence type="ECO:0000313" key="3">
    <source>
        <dbReference type="EMBL" id="CDF77976.1"/>
    </source>
</evidence>
<name>T2KHS3_FORAG</name>
<dbReference type="SUPFAM" id="SSF82185">
    <property type="entry name" value="Histone H3 K4-specific methyltransferase SET7/9 N-terminal domain"/>
    <property type="match status" value="2"/>
</dbReference>
<dbReference type="EMBL" id="HG315671">
    <property type="protein sequence ID" value="CDF77976.1"/>
    <property type="molecule type" value="Genomic_DNA"/>
</dbReference>
<dbReference type="Pfam" id="PF07661">
    <property type="entry name" value="MORN_2"/>
    <property type="match status" value="4"/>
</dbReference>
<dbReference type="eggNOG" id="COG2849">
    <property type="taxonomic scope" value="Bacteria"/>
</dbReference>
<dbReference type="HOGENOM" id="CLU_808795_0_0_10"/>
<feature type="chain" id="PRO_5004590898" evidence="1">
    <location>
        <begin position="19"/>
        <end position="352"/>
    </location>
</feature>
<evidence type="ECO:0000259" key="2">
    <source>
        <dbReference type="Pfam" id="PF03544"/>
    </source>
</evidence>
<dbReference type="SUPFAM" id="SSF74653">
    <property type="entry name" value="TolA/TonB C-terminal domain"/>
    <property type="match status" value="1"/>
</dbReference>